<dbReference type="Pfam" id="PF08907">
    <property type="entry name" value="DUF1853"/>
    <property type="match status" value="1"/>
</dbReference>
<accession>A0ABS8NNI3</accession>
<name>A0ABS8NNI3_9BACT</name>
<protein>
    <submittedName>
        <fullName evidence="1">DUF1853 family protein</fullName>
    </submittedName>
</protein>
<evidence type="ECO:0000313" key="1">
    <source>
        <dbReference type="EMBL" id="MCC9645154.1"/>
    </source>
</evidence>
<sequence length="307" mass="34809">MKRIPSPCFPSGQLLADLEWAINSPSLLGQPPAGCRSEIIEVVPANNVDPSKVDAVHLQRWFEEQDRQRPLGRRVGRYFERLVHYWLKHLRRVEMIAHGKPIVEAGRTIGEIDFLYLDEHGKLTHLEVAVKFYLGVISTQRSGLHFVGPNLKDTYDRKVDRMFQHQLQLESEIFPSQPRRTALVKGTLFYPEGSGQPQDTASPPTASQTHLRGEWVRASALRRWCDRNLVSDDRFSLPDKPFWLSAFNGGERDPQTKKGAMVAACLQSIKTQRRPVMATVTSAAAMNPSGNTEFKRLFVAPDIWPDS</sequence>
<dbReference type="InterPro" id="IPR015003">
    <property type="entry name" value="DUF1853"/>
</dbReference>
<dbReference type="EMBL" id="JAJKFW010000063">
    <property type="protein sequence ID" value="MCC9645154.1"/>
    <property type="molecule type" value="Genomic_DNA"/>
</dbReference>
<comment type="caution">
    <text evidence="1">The sequence shown here is derived from an EMBL/GenBank/DDBJ whole genome shotgun (WGS) entry which is preliminary data.</text>
</comment>
<reference evidence="1" key="1">
    <citation type="submission" date="2021-11" db="EMBL/GenBank/DDBJ databases">
        <title>Genome sequence.</title>
        <authorList>
            <person name="Sun Q."/>
        </authorList>
    </citation>
    <scope>NUCLEOTIDE SEQUENCE</scope>
    <source>
        <strain evidence="1">JC740</strain>
    </source>
</reference>
<evidence type="ECO:0000313" key="2">
    <source>
        <dbReference type="Proteomes" id="UP001430306"/>
    </source>
</evidence>
<dbReference type="RefSeq" id="WP_230276791.1">
    <property type="nucleotide sequence ID" value="NZ_JAJKFW010000063.1"/>
</dbReference>
<organism evidence="1 2">
    <name type="scientific">Rhodopirellula halodulae</name>
    <dbReference type="NCBI Taxonomy" id="2894198"/>
    <lineage>
        <taxon>Bacteria</taxon>
        <taxon>Pseudomonadati</taxon>
        <taxon>Planctomycetota</taxon>
        <taxon>Planctomycetia</taxon>
        <taxon>Pirellulales</taxon>
        <taxon>Pirellulaceae</taxon>
        <taxon>Rhodopirellula</taxon>
    </lineage>
</organism>
<dbReference type="Proteomes" id="UP001430306">
    <property type="component" value="Unassembled WGS sequence"/>
</dbReference>
<proteinExistence type="predicted"/>
<keyword evidence="2" id="KW-1185">Reference proteome</keyword>
<gene>
    <name evidence="1" type="ORF">LOC71_22980</name>
</gene>